<feature type="domain" description="Acyl-CoA-binding" evidence="3">
    <location>
        <begin position="161"/>
        <end position="241"/>
    </location>
</feature>
<feature type="region of interest" description="Disordered" evidence="2">
    <location>
        <begin position="71"/>
        <end position="90"/>
    </location>
</feature>
<protein>
    <recommendedName>
        <fullName evidence="3">Acyl-CoA-binding domain-containing protein</fullName>
    </recommendedName>
</protein>
<proteinExistence type="predicted"/>
<evidence type="ECO:0000256" key="1">
    <source>
        <dbReference type="SAM" id="Coils"/>
    </source>
</evidence>
<feature type="region of interest" description="Disordered" evidence="2">
    <location>
        <begin position="40"/>
        <end position="64"/>
    </location>
</feature>
<evidence type="ECO:0000259" key="3">
    <source>
        <dbReference type="Pfam" id="PF24922"/>
    </source>
</evidence>
<dbReference type="InterPro" id="IPR056819">
    <property type="entry name" value="ACBP4-6_C"/>
</dbReference>
<sequence>CVAARLRDVPMGLPCDTRGDGVMGCWLCGAGVGLVPRRGTSPVPARPLAHALSGPRHPPPAGLRAGLDVGTRSSAQQPEDGEIERKNRRAAGWTRVSWGGGACLPPPPPSLRSTTSLGAPAGRDGPSWPACLPPARLSDTPPPPSGPRSEAAVARREAVVARESTAQELVLLRRQLATTQAALADAEQAARERDAHLEAEQSKVVRLEVEVAELRASLSRMAELERELDSYRLQATAAEPRKASGLWGFISGADANASPPRD</sequence>
<organism evidence="4">
    <name type="scientific">Auxenochlorella protothecoides</name>
    <name type="common">Green microalga</name>
    <name type="synonym">Chlorella protothecoides</name>
    <dbReference type="NCBI Taxonomy" id="3075"/>
    <lineage>
        <taxon>Eukaryota</taxon>
        <taxon>Viridiplantae</taxon>
        <taxon>Chlorophyta</taxon>
        <taxon>core chlorophytes</taxon>
        <taxon>Trebouxiophyceae</taxon>
        <taxon>Chlorellales</taxon>
        <taxon>Chlorellaceae</taxon>
        <taxon>Auxenochlorella</taxon>
    </lineage>
</organism>
<keyword evidence="1" id="KW-0175">Coiled coil</keyword>
<evidence type="ECO:0000313" key="4">
    <source>
        <dbReference type="EMBL" id="JAT72889.1"/>
    </source>
</evidence>
<gene>
    <name evidence="4" type="ORF">g.33691</name>
</gene>
<feature type="region of interest" description="Disordered" evidence="2">
    <location>
        <begin position="98"/>
        <end position="156"/>
    </location>
</feature>
<feature type="non-terminal residue" evidence="4">
    <location>
        <position position="1"/>
    </location>
</feature>
<feature type="coiled-coil region" evidence="1">
    <location>
        <begin position="169"/>
        <end position="234"/>
    </location>
</feature>
<accession>A0A1D2A124</accession>
<dbReference type="EMBL" id="GDKF01005733">
    <property type="protein sequence ID" value="JAT72889.1"/>
    <property type="molecule type" value="Transcribed_RNA"/>
</dbReference>
<evidence type="ECO:0000256" key="2">
    <source>
        <dbReference type="SAM" id="MobiDB-lite"/>
    </source>
</evidence>
<dbReference type="AlphaFoldDB" id="A0A1D2A124"/>
<name>A0A1D2A124_AUXPR</name>
<reference evidence="4" key="1">
    <citation type="submission" date="2015-08" db="EMBL/GenBank/DDBJ databases">
        <authorList>
            <person name="Babu N.S."/>
            <person name="Beckwith C.J."/>
            <person name="Beseler K.G."/>
            <person name="Brison A."/>
            <person name="Carone J.V."/>
            <person name="Caskin T.P."/>
            <person name="Diamond M."/>
            <person name="Durham M.E."/>
            <person name="Foxe J.M."/>
            <person name="Go M."/>
            <person name="Henderson B.A."/>
            <person name="Jones I.B."/>
            <person name="McGettigan J.A."/>
            <person name="Micheletti S.J."/>
            <person name="Nasrallah M.E."/>
            <person name="Ortiz D."/>
            <person name="Piller C.R."/>
            <person name="Privatt S.R."/>
            <person name="Schneider S.L."/>
            <person name="Sharp S."/>
            <person name="Smith T.C."/>
            <person name="Stanton J.D."/>
            <person name="Ullery H.E."/>
            <person name="Wilson R.J."/>
            <person name="Serrano M.G."/>
            <person name="Buck G."/>
            <person name="Lee V."/>
            <person name="Wang Y."/>
            <person name="Carvalho R."/>
            <person name="Voegtly L."/>
            <person name="Shi R."/>
            <person name="Duckworth R."/>
            <person name="Johnson A."/>
            <person name="Loviza R."/>
            <person name="Walstead R."/>
            <person name="Shah Z."/>
            <person name="Kiflezghi M."/>
            <person name="Wade K."/>
            <person name="Ball S.L."/>
            <person name="Bradley K.W."/>
            <person name="Asai D.J."/>
            <person name="Bowman C.A."/>
            <person name="Russell D.A."/>
            <person name="Pope W.H."/>
            <person name="Jacobs-Sera D."/>
            <person name="Hendrix R.W."/>
            <person name="Hatfull G.F."/>
        </authorList>
    </citation>
    <scope>NUCLEOTIDE SEQUENCE</scope>
</reference>
<dbReference type="Pfam" id="PF24922">
    <property type="entry name" value="ACBP4_C"/>
    <property type="match status" value="1"/>
</dbReference>